<dbReference type="GO" id="GO:0000712">
    <property type="term" value="P:resolution of meiotic recombination intermediates"/>
    <property type="evidence" value="ECO:0007669"/>
    <property type="project" value="TreeGrafter"/>
</dbReference>
<protein>
    <recommendedName>
        <fullName evidence="12">DNA topoisomerase 2</fullName>
        <ecNumber evidence="12">5.6.2.2</ecNumber>
    </recommendedName>
</protein>
<dbReference type="Pfam" id="PF00204">
    <property type="entry name" value="DNA_gyraseB"/>
    <property type="match status" value="1"/>
</dbReference>
<comment type="cofactor">
    <cofactor evidence="3">
        <name>Mg(2+)</name>
        <dbReference type="ChEBI" id="CHEBI:18420"/>
    </cofactor>
</comment>
<dbReference type="PRINTS" id="PR01158">
    <property type="entry name" value="TOPISMRASEII"/>
</dbReference>
<dbReference type="InterPro" id="IPR013759">
    <property type="entry name" value="Topo_IIA_B_C"/>
</dbReference>
<evidence type="ECO:0000256" key="1">
    <source>
        <dbReference type="ARBA" id="ARBA00000185"/>
    </source>
</evidence>
<dbReference type="GO" id="GO:0005634">
    <property type="term" value="C:nucleus"/>
    <property type="evidence" value="ECO:0007669"/>
    <property type="project" value="TreeGrafter"/>
</dbReference>
<evidence type="ECO:0000256" key="3">
    <source>
        <dbReference type="ARBA" id="ARBA00001946"/>
    </source>
</evidence>
<organism evidence="14 15">
    <name type="scientific">Rubus argutus</name>
    <name type="common">Southern blackberry</name>
    <dbReference type="NCBI Taxonomy" id="59490"/>
    <lineage>
        <taxon>Eukaryota</taxon>
        <taxon>Viridiplantae</taxon>
        <taxon>Streptophyta</taxon>
        <taxon>Embryophyta</taxon>
        <taxon>Tracheophyta</taxon>
        <taxon>Spermatophyta</taxon>
        <taxon>Magnoliopsida</taxon>
        <taxon>eudicotyledons</taxon>
        <taxon>Gunneridae</taxon>
        <taxon>Pentapetalae</taxon>
        <taxon>rosids</taxon>
        <taxon>fabids</taxon>
        <taxon>Rosales</taxon>
        <taxon>Rosaceae</taxon>
        <taxon>Rosoideae</taxon>
        <taxon>Rosoideae incertae sedis</taxon>
        <taxon>Rubus</taxon>
    </lineage>
</organism>
<comment type="function">
    <text evidence="12">Control of topological states of DNA by transient breakage and subsequent rejoining of DNA strands. Topoisomerase II makes double-strand breaks.</text>
</comment>
<comment type="cofactor">
    <cofactor evidence="2">
        <name>Ca(2+)</name>
        <dbReference type="ChEBI" id="CHEBI:29108"/>
    </cofactor>
</comment>
<keyword evidence="7" id="KW-0460">Magnesium</keyword>
<keyword evidence="6 12" id="KW-0067">ATP-binding</keyword>
<keyword evidence="10 11" id="KW-0413">Isomerase</keyword>
<keyword evidence="15" id="KW-1185">Reference proteome</keyword>
<dbReference type="GO" id="GO:0003677">
    <property type="term" value="F:DNA binding"/>
    <property type="evidence" value="ECO:0007669"/>
    <property type="project" value="UniProtKB-UniRule"/>
</dbReference>
<dbReference type="InterPro" id="IPR002205">
    <property type="entry name" value="Topo_IIA_dom_A"/>
</dbReference>
<dbReference type="Gene3D" id="3.90.199.10">
    <property type="entry name" value="Topoisomerase II, domain 5"/>
    <property type="match status" value="1"/>
</dbReference>
<dbReference type="GO" id="GO:0006265">
    <property type="term" value="P:DNA topological change"/>
    <property type="evidence" value="ECO:0007669"/>
    <property type="project" value="UniProtKB-UniRule"/>
</dbReference>
<evidence type="ECO:0000256" key="11">
    <source>
        <dbReference type="PROSITE-ProRule" id="PRU01384"/>
    </source>
</evidence>
<dbReference type="InterPro" id="IPR013760">
    <property type="entry name" value="Topo_IIA-like_dom_sf"/>
</dbReference>
<evidence type="ECO:0000256" key="10">
    <source>
        <dbReference type="ARBA" id="ARBA00023235"/>
    </source>
</evidence>
<dbReference type="Gene3D" id="3.30.565.10">
    <property type="entry name" value="Histidine kinase-like ATPase, C-terminal domain"/>
    <property type="match status" value="1"/>
</dbReference>
<dbReference type="InterPro" id="IPR001241">
    <property type="entry name" value="Topo_IIA"/>
</dbReference>
<evidence type="ECO:0000256" key="5">
    <source>
        <dbReference type="ARBA" id="ARBA00022741"/>
    </source>
</evidence>
<gene>
    <name evidence="14" type="ORF">M0R45_001968</name>
</gene>
<reference evidence="14 15" key="1">
    <citation type="journal article" date="2023" name="G3 (Bethesda)">
        <title>A chromosome-length genome assembly and annotation of blackberry (Rubus argutus, cv. 'Hillquist').</title>
        <authorList>
            <person name="Bruna T."/>
            <person name="Aryal R."/>
            <person name="Dudchenko O."/>
            <person name="Sargent D.J."/>
            <person name="Mead D."/>
            <person name="Buti M."/>
            <person name="Cavallini A."/>
            <person name="Hytonen T."/>
            <person name="Andres J."/>
            <person name="Pham M."/>
            <person name="Weisz D."/>
            <person name="Mascagni F."/>
            <person name="Usai G."/>
            <person name="Natali L."/>
            <person name="Bassil N."/>
            <person name="Fernandez G.E."/>
            <person name="Lomsadze A."/>
            <person name="Armour M."/>
            <person name="Olukolu B."/>
            <person name="Poorten T."/>
            <person name="Britton C."/>
            <person name="Davik J."/>
            <person name="Ashrafi H."/>
            <person name="Aiden E.L."/>
            <person name="Borodovsky M."/>
            <person name="Worthington M."/>
        </authorList>
    </citation>
    <scope>NUCLEOTIDE SEQUENCE [LARGE SCALE GENOMIC DNA]</scope>
    <source>
        <strain evidence="14">PI 553951</strain>
    </source>
</reference>
<evidence type="ECO:0000313" key="15">
    <source>
        <dbReference type="Proteomes" id="UP001457282"/>
    </source>
</evidence>
<dbReference type="EMBL" id="JBEDUW010000285">
    <property type="protein sequence ID" value="KAK9901806.1"/>
    <property type="molecule type" value="Genomic_DNA"/>
</dbReference>
<evidence type="ECO:0000256" key="7">
    <source>
        <dbReference type="ARBA" id="ARBA00022842"/>
    </source>
</evidence>
<dbReference type="PROSITE" id="PS00177">
    <property type="entry name" value="TOPOISOMERASE_II"/>
    <property type="match status" value="1"/>
</dbReference>
<dbReference type="Proteomes" id="UP001457282">
    <property type="component" value="Unassembled WGS sequence"/>
</dbReference>
<sequence length="728" mass="84178">MDTLMVNIDRKENLIEICAKGGNEIRIDVAEEFHPQIFYYFEDLKIDTVYHGKRDEQAFLQKDKSANKPLPKSVKSRAKYTKVKYKPDFGKFGITKLEDDDVAVLNRRVVDMAGCLGEKLRVLLNRQEVMLILKKVRHKKVMNPFERYFHRFLDSTDDELPRMFTKVQDNWEICLSIREGEFEQVSFVNSIATVKGGSHVNHITNQITDHLIKVLNKKYKNANLQAVHVKNYLWVFVNAFIDNPTIDAEALGQETLIQPNSFGSQFKLPKQFLEQAAKHAEEILFPEEWKRRLKIQIPKLIDAKLAGIPSYECTLIVVEGDSAMSLARAGIATFNRETRDLYGLYPLSGKLANVRNTNVTKAMLDYVEVKNLKKILGLKIGAHYENLSSLRYRRLMIMTDQDYDGYHIKGLIINLIYSFWPSLLTIKPSFFMEFKTPIIKAFGKKIAKEEKFYSKQDYESWNANLSGSSASDWHIRYYKGLGTNTVKEGMEYFKGDELGVHQRKFLWVTELDTTSLDIAFSENKIKERKDWVREGQLLQLSDLSLSQHVQPVVRQRHITHYTVFNRLIPSVNFQEFVNDELRPFAVESIRRAIPCLLDGLKPSQRKVLYSAFKRENFIKEARVLDFSGYVSDASAYHHGKNLDKTIIRMAQDFVGRSNINLLLPLGQFGSRYKGGKDHAASHYINTKLSPITRFIFVEDDDMLLSYLQEDGKSVEPKFYLPIIPLARL</sequence>
<dbReference type="InterPro" id="IPR020568">
    <property type="entry name" value="Ribosomal_Su5_D2-typ_SF"/>
</dbReference>
<dbReference type="GO" id="GO:0000819">
    <property type="term" value="P:sister chromatid segregation"/>
    <property type="evidence" value="ECO:0007669"/>
    <property type="project" value="TreeGrafter"/>
</dbReference>
<keyword evidence="5 12" id="KW-0547">Nucleotide-binding</keyword>
<keyword evidence="9 11" id="KW-0238">DNA-binding</keyword>
<feature type="domain" description="Topo IIA-type catalytic" evidence="13">
    <location>
        <begin position="593"/>
        <end position="728"/>
    </location>
</feature>
<dbReference type="InterPro" id="IPR031660">
    <property type="entry name" value="TOPRIM_C"/>
</dbReference>
<dbReference type="GO" id="GO:0005524">
    <property type="term" value="F:ATP binding"/>
    <property type="evidence" value="ECO:0007669"/>
    <property type="project" value="UniProtKB-UniRule"/>
</dbReference>
<dbReference type="PANTHER" id="PTHR10169:SF38">
    <property type="entry name" value="DNA TOPOISOMERASE 2"/>
    <property type="match status" value="1"/>
</dbReference>
<dbReference type="GO" id="GO:0003918">
    <property type="term" value="F:DNA topoisomerase type II (double strand cut, ATP-hydrolyzing) activity"/>
    <property type="evidence" value="ECO:0007669"/>
    <property type="project" value="UniProtKB-UniRule"/>
</dbReference>
<dbReference type="PANTHER" id="PTHR10169">
    <property type="entry name" value="DNA TOPOISOMERASE/GYRASE"/>
    <property type="match status" value="1"/>
</dbReference>
<dbReference type="InterPro" id="IPR006171">
    <property type="entry name" value="TOPRIM_dom"/>
</dbReference>
<dbReference type="Gene3D" id="3.30.1490.30">
    <property type="match status" value="1"/>
</dbReference>
<dbReference type="Pfam" id="PF00521">
    <property type="entry name" value="DNA_topoisoIV"/>
    <property type="match status" value="1"/>
</dbReference>
<dbReference type="EC" id="5.6.2.2" evidence="12"/>
<evidence type="ECO:0000256" key="6">
    <source>
        <dbReference type="ARBA" id="ARBA00022840"/>
    </source>
</evidence>
<dbReference type="FunFam" id="3.40.50.670:FF:000001">
    <property type="entry name" value="DNA topoisomerase 2"/>
    <property type="match status" value="1"/>
</dbReference>
<evidence type="ECO:0000256" key="2">
    <source>
        <dbReference type="ARBA" id="ARBA00001913"/>
    </source>
</evidence>
<dbReference type="SUPFAM" id="SSF54211">
    <property type="entry name" value="Ribosomal protein S5 domain 2-like"/>
    <property type="match status" value="1"/>
</dbReference>
<evidence type="ECO:0000259" key="13">
    <source>
        <dbReference type="PROSITE" id="PS52040"/>
    </source>
</evidence>
<evidence type="ECO:0000256" key="4">
    <source>
        <dbReference type="ARBA" id="ARBA00011080"/>
    </source>
</evidence>
<comment type="caution">
    <text evidence="14">The sequence shown here is derived from an EMBL/GenBank/DDBJ whole genome shotgun (WGS) entry which is preliminary data.</text>
</comment>
<keyword evidence="8 11" id="KW-0799">Topoisomerase</keyword>
<dbReference type="InterPro" id="IPR013506">
    <property type="entry name" value="Topo_IIA_bsu_dom2"/>
</dbReference>
<evidence type="ECO:0000256" key="12">
    <source>
        <dbReference type="RuleBase" id="RU362094"/>
    </source>
</evidence>
<name>A0AAW1VE02_RUBAR</name>
<dbReference type="InterPro" id="IPR050634">
    <property type="entry name" value="DNA_Topoisomerase_II"/>
</dbReference>
<dbReference type="PROSITE" id="PS52040">
    <property type="entry name" value="TOPO_IIA"/>
    <property type="match status" value="1"/>
</dbReference>
<dbReference type="Gene3D" id="3.30.230.10">
    <property type="match status" value="1"/>
</dbReference>
<dbReference type="PRINTS" id="PR00418">
    <property type="entry name" value="TPI2FAMILY"/>
</dbReference>
<dbReference type="Gene3D" id="3.40.50.670">
    <property type="match status" value="1"/>
</dbReference>
<dbReference type="InterPro" id="IPR036890">
    <property type="entry name" value="HATPase_C_sf"/>
</dbReference>
<dbReference type="InterPro" id="IPR018522">
    <property type="entry name" value="TopoIIA_CS"/>
</dbReference>
<dbReference type="InterPro" id="IPR013758">
    <property type="entry name" value="Topo_IIA_A/C_ab"/>
</dbReference>
<accession>A0AAW1VE02</accession>
<dbReference type="Pfam" id="PF01751">
    <property type="entry name" value="Toprim"/>
    <property type="match status" value="1"/>
</dbReference>
<feature type="active site" description="O-(5'-phospho-DNA)-tyrosine intermediate" evidence="11">
    <location>
        <position position="683"/>
    </location>
</feature>
<dbReference type="SMART" id="SM00434">
    <property type="entry name" value="TOP4c"/>
    <property type="match status" value="1"/>
</dbReference>
<evidence type="ECO:0000256" key="9">
    <source>
        <dbReference type="ARBA" id="ARBA00023125"/>
    </source>
</evidence>
<dbReference type="Pfam" id="PF16898">
    <property type="entry name" value="TOPRIM_C"/>
    <property type="match status" value="1"/>
</dbReference>
<dbReference type="InterPro" id="IPR014721">
    <property type="entry name" value="Ribsml_uS5_D2-typ_fold_subgr"/>
</dbReference>
<comment type="subunit">
    <text evidence="12">Homodimer.</text>
</comment>
<dbReference type="SMART" id="SM00433">
    <property type="entry name" value="TOP2c"/>
    <property type="match status" value="1"/>
</dbReference>
<dbReference type="InterPro" id="IPR001154">
    <property type="entry name" value="TopoII_euk"/>
</dbReference>
<proteinExistence type="inferred from homology"/>
<dbReference type="AlphaFoldDB" id="A0AAW1VE02"/>
<evidence type="ECO:0000256" key="8">
    <source>
        <dbReference type="ARBA" id="ARBA00023029"/>
    </source>
</evidence>
<evidence type="ECO:0000313" key="14">
    <source>
        <dbReference type="EMBL" id="KAK9901806.1"/>
    </source>
</evidence>
<comment type="catalytic activity">
    <reaction evidence="1 11 12">
        <text>ATP-dependent breakage, passage and rejoining of double-stranded DNA.</text>
        <dbReference type="EC" id="5.6.2.2"/>
    </reaction>
</comment>
<dbReference type="SUPFAM" id="SSF55874">
    <property type="entry name" value="ATPase domain of HSP90 chaperone/DNA topoisomerase II/histidine kinase"/>
    <property type="match status" value="1"/>
</dbReference>
<comment type="similarity">
    <text evidence="4 12">Belongs to the type II topoisomerase family.</text>
</comment>
<dbReference type="SUPFAM" id="SSF56719">
    <property type="entry name" value="Type II DNA topoisomerase"/>
    <property type="match status" value="1"/>
</dbReference>